<dbReference type="Proteomes" id="UP001235939">
    <property type="component" value="Chromosome 20"/>
</dbReference>
<reference evidence="1 2" key="1">
    <citation type="submission" date="2022-01" db="EMBL/GenBank/DDBJ databases">
        <title>A chromosomal length assembly of Cordylochernes scorpioides.</title>
        <authorList>
            <person name="Zeh D."/>
            <person name="Zeh J."/>
        </authorList>
    </citation>
    <scope>NUCLEOTIDE SEQUENCE [LARGE SCALE GENOMIC DNA]</scope>
    <source>
        <strain evidence="1">IN4F17</strain>
        <tissue evidence="1">Whole Body</tissue>
    </source>
</reference>
<evidence type="ECO:0000313" key="1">
    <source>
        <dbReference type="EMBL" id="UYV81371.1"/>
    </source>
</evidence>
<evidence type="ECO:0000313" key="2">
    <source>
        <dbReference type="Proteomes" id="UP001235939"/>
    </source>
</evidence>
<organism evidence="1 2">
    <name type="scientific">Cordylochernes scorpioides</name>
    <dbReference type="NCBI Taxonomy" id="51811"/>
    <lineage>
        <taxon>Eukaryota</taxon>
        <taxon>Metazoa</taxon>
        <taxon>Ecdysozoa</taxon>
        <taxon>Arthropoda</taxon>
        <taxon>Chelicerata</taxon>
        <taxon>Arachnida</taxon>
        <taxon>Pseudoscorpiones</taxon>
        <taxon>Cheliferoidea</taxon>
        <taxon>Chernetidae</taxon>
        <taxon>Cordylochernes</taxon>
    </lineage>
</organism>
<dbReference type="EMBL" id="CP092882">
    <property type="protein sequence ID" value="UYV81371.1"/>
    <property type="molecule type" value="Genomic_DNA"/>
</dbReference>
<proteinExistence type="predicted"/>
<protein>
    <submittedName>
        <fullName evidence="1">Uncharacterized protein</fullName>
    </submittedName>
</protein>
<sequence length="79" mass="9745">MFEDKDFTYFLILPLQPDVTQETVKKYASLMQVFFTRKITIRTSWNVIMKKPNQVDLEEFYKRYQNKDKYSEFINMLCR</sequence>
<accession>A0ABY6LJH3</accession>
<keyword evidence="2" id="KW-1185">Reference proteome</keyword>
<gene>
    <name evidence="1" type="ORF">LAZ67_20000966</name>
</gene>
<name>A0ABY6LJH3_9ARAC</name>